<dbReference type="EMBL" id="CP000853">
    <property type="protein sequence ID" value="ABW19633.1"/>
    <property type="molecule type" value="Genomic_DNA"/>
</dbReference>
<dbReference type="Proteomes" id="UP000000269">
    <property type="component" value="Chromosome"/>
</dbReference>
<organism evidence="2 3">
    <name type="scientific">Alkaliphilus oremlandii (strain OhILAs)</name>
    <name type="common">Clostridium oremlandii (strain OhILAs)</name>
    <dbReference type="NCBI Taxonomy" id="350688"/>
    <lineage>
        <taxon>Bacteria</taxon>
        <taxon>Bacillati</taxon>
        <taxon>Bacillota</taxon>
        <taxon>Clostridia</taxon>
        <taxon>Peptostreptococcales</taxon>
        <taxon>Natronincolaceae</taxon>
        <taxon>Alkaliphilus</taxon>
    </lineage>
</organism>
<proteinExistence type="predicted"/>
<keyword evidence="1" id="KW-0175">Coiled coil</keyword>
<reference evidence="3" key="1">
    <citation type="submission" date="2007-10" db="EMBL/GenBank/DDBJ databases">
        <title>Complete genome of Alkaliphilus oremlandii OhILAs.</title>
        <authorList>
            <person name="Copeland A."/>
            <person name="Lucas S."/>
            <person name="Lapidus A."/>
            <person name="Barry K."/>
            <person name="Detter J.C."/>
            <person name="Glavina del Rio T."/>
            <person name="Hammon N."/>
            <person name="Israni S."/>
            <person name="Dalin E."/>
            <person name="Tice H."/>
            <person name="Pitluck S."/>
            <person name="Chain P."/>
            <person name="Malfatti S."/>
            <person name="Shin M."/>
            <person name="Vergez L."/>
            <person name="Schmutz J."/>
            <person name="Larimer F."/>
            <person name="Land M."/>
            <person name="Hauser L."/>
            <person name="Kyrpides N."/>
            <person name="Mikhailova N."/>
            <person name="Stolz J.F."/>
            <person name="Dawson A."/>
            <person name="Fisher E."/>
            <person name="Crable B."/>
            <person name="Perera E."/>
            <person name="Lisak J."/>
            <person name="Ranganathan M."/>
            <person name="Basu P."/>
            <person name="Richardson P."/>
        </authorList>
    </citation>
    <scope>NUCLEOTIDE SEQUENCE [LARGE SCALE GENOMIC DNA]</scope>
    <source>
        <strain evidence="3">OhILAs</strain>
    </source>
</reference>
<gene>
    <name evidence="2" type="ordered locus">Clos_2097</name>
</gene>
<accession>A8MIK1</accession>
<evidence type="ECO:0000313" key="2">
    <source>
        <dbReference type="EMBL" id="ABW19633.1"/>
    </source>
</evidence>
<dbReference type="HOGENOM" id="CLU_1811725_0_0_9"/>
<name>A8MIK1_ALKOO</name>
<evidence type="ECO:0000313" key="3">
    <source>
        <dbReference type="Proteomes" id="UP000000269"/>
    </source>
</evidence>
<dbReference type="InterPro" id="IPR024623">
    <property type="entry name" value="YtxH"/>
</dbReference>
<dbReference type="RefSeq" id="WP_012159942.1">
    <property type="nucleotide sequence ID" value="NC_009922.1"/>
</dbReference>
<evidence type="ECO:0000256" key="1">
    <source>
        <dbReference type="SAM" id="Coils"/>
    </source>
</evidence>
<feature type="coiled-coil region" evidence="1">
    <location>
        <begin position="58"/>
        <end position="120"/>
    </location>
</feature>
<dbReference type="AlphaFoldDB" id="A8MIK1"/>
<dbReference type="Pfam" id="PF12732">
    <property type="entry name" value="YtxH"/>
    <property type="match status" value="1"/>
</dbReference>
<sequence length="142" mass="16278">MDIKQLQRKMKDVKRRLDPKEIEREKNLEHAKGIVKGAAVGGIIASVTALFLSPDSGKNNRKKAKKELEKAKKELEKAKDALEANLTEGKEKLSQIYDNKKELIEEKKNLLKEKFSVEEDLNIIDELDLEEIIEEALDSDEY</sequence>
<dbReference type="STRING" id="350688.Clos_2097"/>
<keyword evidence="3" id="KW-1185">Reference proteome</keyword>
<protein>
    <submittedName>
        <fullName evidence="2">General stress protein, putative</fullName>
    </submittedName>
</protein>
<dbReference type="eggNOG" id="COG4980">
    <property type="taxonomic scope" value="Bacteria"/>
</dbReference>
<dbReference type="KEGG" id="aoe:Clos_2097"/>